<feature type="transmembrane region" description="Helical" evidence="12">
    <location>
        <begin position="98"/>
        <end position="121"/>
    </location>
</feature>
<sequence length="373" mass="42661">MAKHLFAFTEKLNFSISPLVLLFSAGVCLLVTYNAQARCWTPAAFTDPMTEYSLIGIDINALSSMADVESTDPAHRKKPTESISAYLHSHLTNRRASVILTCCYIFTLSLCLLNAALQFFVLEHNIFDRKFYPLSVAAALRNNQPMPESKTFPRVVLCDLEVRLLGNVHRHTVQCSIQTNDLLEKIFLFVWFWILFCLIWNVGAMIYWTFVSLFSFLRVKFIEGHLFGGHLEASVSKDALWDFSVNFIGVDGTFCLRLLEDACGYFVVSEIIRSLLDKQVRQKYGSNRKYTQLSNPIAEKANHRYYPVNAEFTENLAKEFFTIERKPINNLDTESRHLDTDMHTDANKDFTPEKLYKPLVFDAASPSAPEEDD</sequence>
<dbReference type="InterPro" id="IPR000990">
    <property type="entry name" value="Innexin"/>
</dbReference>
<evidence type="ECO:0000256" key="5">
    <source>
        <dbReference type="ARBA" id="ARBA00022692"/>
    </source>
</evidence>
<evidence type="ECO:0000256" key="1">
    <source>
        <dbReference type="ARBA" id="ARBA00004610"/>
    </source>
</evidence>
<comment type="caution">
    <text evidence="12">Lacks conserved residue(s) required for the propagation of feature annotation.</text>
</comment>
<dbReference type="WBParaSite" id="nRc.2.0.1.t17173-RA">
    <property type="protein sequence ID" value="nRc.2.0.1.t17173-RA"/>
    <property type="gene ID" value="nRc.2.0.1.g17173"/>
</dbReference>
<dbReference type="GO" id="GO:0034220">
    <property type="term" value="P:monoatomic ion transmembrane transport"/>
    <property type="evidence" value="ECO:0007669"/>
    <property type="project" value="UniProtKB-KW"/>
</dbReference>
<name>A0A915ISJ5_ROMCU</name>
<gene>
    <name evidence="12" type="primary">inx</name>
</gene>
<evidence type="ECO:0000256" key="12">
    <source>
        <dbReference type="RuleBase" id="RU010713"/>
    </source>
</evidence>
<dbReference type="GO" id="GO:0005921">
    <property type="term" value="C:gap junction"/>
    <property type="evidence" value="ECO:0007669"/>
    <property type="project" value="UniProtKB-SubCell"/>
</dbReference>
<keyword evidence="6" id="KW-0303">Gap junction</keyword>
<evidence type="ECO:0000256" key="3">
    <source>
        <dbReference type="ARBA" id="ARBA00022448"/>
    </source>
</evidence>
<evidence type="ECO:0000313" key="14">
    <source>
        <dbReference type="WBParaSite" id="nRc.2.0.1.t17173-RA"/>
    </source>
</evidence>
<keyword evidence="4" id="KW-1003">Cell membrane</keyword>
<comment type="function">
    <text evidence="12">Structural component of the gap junctions.</text>
</comment>
<dbReference type="PRINTS" id="PR01262">
    <property type="entry name" value="INNEXIN"/>
</dbReference>
<evidence type="ECO:0000256" key="10">
    <source>
        <dbReference type="ARBA" id="ARBA00023136"/>
    </source>
</evidence>
<evidence type="ECO:0000313" key="13">
    <source>
        <dbReference type="Proteomes" id="UP000887565"/>
    </source>
</evidence>
<evidence type="ECO:0000256" key="8">
    <source>
        <dbReference type="ARBA" id="ARBA00022989"/>
    </source>
</evidence>
<feature type="transmembrane region" description="Helical" evidence="12">
    <location>
        <begin position="186"/>
        <end position="210"/>
    </location>
</feature>
<evidence type="ECO:0000256" key="11">
    <source>
        <dbReference type="ARBA" id="ARBA00023303"/>
    </source>
</evidence>
<keyword evidence="7" id="KW-0965">Cell junction</keyword>
<dbReference type="PROSITE" id="PS51013">
    <property type="entry name" value="PANNEXIN"/>
    <property type="match status" value="1"/>
</dbReference>
<dbReference type="GO" id="GO:0005886">
    <property type="term" value="C:plasma membrane"/>
    <property type="evidence" value="ECO:0007669"/>
    <property type="project" value="UniProtKB-SubCell"/>
</dbReference>
<evidence type="ECO:0000256" key="4">
    <source>
        <dbReference type="ARBA" id="ARBA00022475"/>
    </source>
</evidence>
<protein>
    <recommendedName>
        <fullName evidence="12">Innexin</fullName>
    </recommendedName>
</protein>
<keyword evidence="8 12" id="KW-1133">Transmembrane helix</keyword>
<evidence type="ECO:0000256" key="2">
    <source>
        <dbReference type="ARBA" id="ARBA00004651"/>
    </source>
</evidence>
<reference evidence="14" key="1">
    <citation type="submission" date="2022-11" db="UniProtKB">
        <authorList>
            <consortium name="WormBaseParasite"/>
        </authorList>
    </citation>
    <scope>IDENTIFICATION</scope>
</reference>
<comment type="subcellular location">
    <subcellularLocation>
        <location evidence="1">Cell junction</location>
        <location evidence="1">Gap junction</location>
    </subcellularLocation>
    <subcellularLocation>
        <location evidence="2 12">Cell membrane</location>
        <topology evidence="2 12">Multi-pass membrane protein</topology>
    </subcellularLocation>
</comment>
<evidence type="ECO:0000256" key="9">
    <source>
        <dbReference type="ARBA" id="ARBA00023065"/>
    </source>
</evidence>
<comment type="similarity">
    <text evidence="12">Belongs to the pannexin family.</text>
</comment>
<dbReference type="PANTHER" id="PTHR11893">
    <property type="entry name" value="INNEXIN"/>
    <property type="match status" value="1"/>
</dbReference>
<evidence type="ECO:0000256" key="7">
    <source>
        <dbReference type="ARBA" id="ARBA00022949"/>
    </source>
</evidence>
<keyword evidence="10 12" id="KW-0472">Membrane</keyword>
<dbReference type="GO" id="GO:0005243">
    <property type="term" value="F:gap junction channel activity"/>
    <property type="evidence" value="ECO:0007669"/>
    <property type="project" value="TreeGrafter"/>
</dbReference>
<keyword evidence="5 12" id="KW-0812">Transmembrane</keyword>
<dbReference type="Proteomes" id="UP000887565">
    <property type="component" value="Unplaced"/>
</dbReference>
<keyword evidence="3 12" id="KW-0813">Transport</keyword>
<dbReference type="Pfam" id="PF00876">
    <property type="entry name" value="Innexin"/>
    <property type="match status" value="1"/>
</dbReference>
<evidence type="ECO:0000256" key="6">
    <source>
        <dbReference type="ARBA" id="ARBA00022868"/>
    </source>
</evidence>
<feature type="transmembrane region" description="Helical" evidence="12">
    <location>
        <begin position="12"/>
        <end position="33"/>
    </location>
</feature>
<accession>A0A915ISJ5</accession>
<dbReference type="PANTHER" id="PTHR11893:SF36">
    <property type="entry name" value="INNEXIN-5"/>
    <property type="match status" value="1"/>
</dbReference>
<keyword evidence="11 12" id="KW-0407">Ion channel</keyword>
<keyword evidence="9 12" id="KW-0406">Ion transport</keyword>
<dbReference type="AlphaFoldDB" id="A0A915ISJ5"/>
<keyword evidence="13" id="KW-1185">Reference proteome</keyword>
<proteinExistence type="inferred from homology"/>
<organism evidence="13 14">
    <name type="scientific">Romanomermis culicivorax</name>
    <name type="common">Nematode worm</name>
    <dbReference type="NCBI Taxonomy" id="13658"/>
    <lineage>
        <taxon>Eukaryota</taxon>
        <taxon>Metazoa</taxon>
        <taxon>Ecdysozoa</taxon>
        <taxon>Nematoda</taxon>
        <taxon>Enoplea</taxon>
        <taxon>Dorylaimia</taxon>
        <taxon>Mermithida</taxon>
        <taxon>Mermithoidea</taxon>
        <taxon>Mermithidae</taxon>
        <taxon>Romanomermis</taxon>
    </lineage>
</organism>